<comment type="caution">
    <text evidence="3">The sequence shown here is derived from an EMBL/GenBank/DDBJ whole genome shotgun (WGS) entry which is preliminary data.</text>
</comment>
<evidence type="ECO:0000313" key="3">
    <source>
        <dbReference type="EMBL" id="MFC6020623.1"/>
    </source>
</evidence>
<protein>
    <submittedName>
        <fullName evidence="3">AbfB domain-containing protein</fullName>
    </submittedName>
</protein>
<evidence type="ECO:0000313" key="4">
    <source>
        <dbReference type="Proteomes" id="UP001596203"/>
    </source>
</evidence>
<dbReference type="InterPro" id="IPR036195">
    <property type="entry name" value="AbfB_ABD_sf"/>
</dbReference>
<dbReference type="InterPro" id="IPR007934">
    <property type="entry name" value="AbfB_ABD"/>
</dbReference>
<dbReference type="Pfam" id="PF05270">
    <property type="entry name" value="AbfB"/>
    <property type="match status" value="1"/>
</dbReference>
<gene>
    <name evidence="3" type="ORF">ACFP2T_31175</name>
</gene>
<accession>A0ABW1KHU9</accession>
<dbReference type="Gene3D" id="2.80.10.50">
    <property type="match status" value="2"/>
</dbReference>
<evidence type="ECO:0000256" key="1">
    <source>
        <dbReference type="SAM" id="MobiDB-lite"/>
    </source>
</evidence>
<dbReference type="CDD" id="cd23399">
    <property type="entry name" value="beta-trefoil_ABD_ABFB"/>
    <property type="match status" value="1"/>
</dbReference>
<dbReference type="EMBL" id="JBHSPR010000032">
    <property type="protein sequence ID" value="MFC6020623.1"/>
    <property type="molecule type" value="Genomic_DNA"/>
</dbReference>
<name>A0ABW1KHU9_9ACTN</name>
<evidence type="ECO:0000259" key="2">
    <source>
        <dbReference type="Pfam" id="PF05270"/>
    </source>
</evidence>
<feature type="domain" description="Alpha-L-arabinofuranosidase B arabinose-binding" evidence="2">
    <location>
        <begin position="42"/>
        <end position="173"/>
    </location>
</feature>
<proteinExistence type="predicted"/>
<keyword evidence="4" id="KW-1185">Reference proteome</keyword>
<feature type="non-terminal residue" evidence="3">
    <location>
        <position position="1"/>
    </location>
</feature>
<organism evidence="3 4">
    <name type="scientific">Plantactinospora solaniradicis</name>
    <dbReference type="NCBI Taxonomy" id="1723736"/>
    <lineage>
        <taxon>Bacteria</taxon>
        <taxon>Bacillati</taxon>
        <taxon>Actinomycetota</taxon>
        <taxon>Actinomycetes</taxon>
        <taxon>Micromonosporales</taxon>
        <taxon>Micromonosporaceae</taxon>
        <taxon>Plantactinospora</taxon>
    </lineage>
</organism>
<dbReference type="Proteomes" id="UP001596203">
    <property type="component" value="Unassembled WGS sequence"/>
</dbReference>
<feature type="region of interest" description="Disordered" evidence="1">
    <location>
        <begin position="1"/>
        <end position="39"/>
    </location>
</feature>
<dbReference type="SUPFAM" id="SSF110221">
    <property type="entry name" value="AbfB domain"/>
    <property type="match status" value="1"/>
</dbReference>
<sequence length="180" mass="19307">PAQVVPPAPATTTAAPIPRRPSPTVAKPTSTEAQPLPLGPVSLESANQVGLLVTTVGDFGVLDRVGADSDRAARQRATFEVIPGLADPNCISFRVEDGRYLRHSSWRVRLSADEGTRLFRGDATFCVRPGSAAGSVSLEASNYPGWFLRHRNLELWVDQSDNSAAFRADGSFRPRPSLIG</sequence>
<dbReference type="RefSeq" id="WP_377428017.1">
    <property type="nucleotide sequence ID" value="NZ_JBHSPR010000032.1"/>
</dbReference>
<reference evidence="4" key="1">
    <citation type="journal article" date="2019" name="Int. J. Syst. Evol. Microbiol.">
        <title>The Global Catalogue of Microorganisms (GCM) 10K type strain sequencing project: providing services to taxonomists for standard genome sequencing and annotation.</title>
        <authorList>
            <consortium name="The Broad Institute Genomics Platform"/>
            <consortium name="The Broad Institute Genome Sequencing Center for Infectious Disease"/>
            <person name="Wu L."/>
            <person name="Ma J."/>
        </authorList>
    </citation>
    <scope>NUCLEOTIDE SEQUENCE [LARGE SCALE GENOMIC DNA]</scope>
    <source>
        <strain evidence="4">ZS-35-S2</strain>
    </source>
</reference>